<keyword evidence="3" id="KW-1185">Reference proteome</keyword>
<feature type="compositionally biased region" description="Polar residues" evidence="1">
    <location>
        <begin position="133"/>
        <end position="145"/>
    </location>
</feature>
<dbReference type="AlphaFoldDB" id="A0A1L9RHX2"/>
<feature type="compositionally biased region" description="Polar residues" evidence="1">
    <location>
        <begin position="233"/>
        <end position="275"/>
    </location>
</feature>
<feature type="compositionally biased region" description="Gly residues" evidence="1">
    <location>
        <begin position="88"/>
        <end position="111"/>
    </location>
</feature>
<feature type="region of interest" description="Disordered" evidence="1">
    <location>
        <begin position="1"/>
        <end position="297"/>
    </location>
</feature>
<sequence>MSNMMNKVKEAMHHGHHANTQGNTTLSGNNGPHASNVENRVDPRVDSGQSTGYENPSSTQTHGPHDSNIANKADPRIDSDRSNQASGLGTGGPSGQGTGYTSGQGTGGPTGQGTNLPTGQGTGYTSGQGTGVPASQGTGYNTAPSGEQAVHDRSTGPASDTAGPYSSNVGNKLDPRVDSNLDSNQNQMPGTAPPTQSGTTSTAQYSSSESENKNFSSEVHKSSLGGAGVIPASGSSGPTSTKTFDPQGTPAGSSYNAPGSGNATQTAGPHQSDTANKLDPRVDSDLDGSQTMGTQRT</sequence>
<feature type="compositionally biased region" description="Gly residues" evidence="1">
    <location>
        <begin position="120"/>
        <end position="130"/>
    </location>
</feature>
<dbReference type="VEuPathDB" id="FungiDB:ASPWEDRAFT_42527"/>
<dbReference type="PANTHER" id="PTHR39606:SF1">
    <property type="entry name" value="CELL SURFACE PROTEIN"/>
    <property type="match status" value="1"/>
</dbReference>
<dbReference type="RefSeq" id="XP_040688201.1">
    <property type="nucleotide sequence ID" value="XM_040835798.1"/>
</dbReference>
<dbReference type="PANTHER" id="PTHR39606">
    <property type="entry name" value="SURFACE PROTEIN, PUTATIVE-RELATED"/>
    <property type="match status" value="1"/>
</dbReference>
<feature type="compositionally biased region" description="Low complexity" evidence="1">
    <location>
        <begin position="206"/>
        <end position="217"/>
    </location>
</feature>
<dbReference type="OrthoDB" id="2590867at2759"/>
<organism evidence="2 3">
    <name type="scientific">Aspergillus wentii DTO 134E9</name>
    <dbReference type="NCBI Taxonomy" id="1073089"/>
    <lineage>
        <taxon>Eukaryota</taxon>
        <taxon>Fungi</taxon>
        <taxon>Dikarya</taxon>
        <taxon>Ascomycota</taxon>
        <taxon>Pezizomycotina</taxon>
        <taxon>Eurotiomycetes</taxon>
        <taxon>Eurotiomycetidae</taxon>
        <taxon>Eurotiales</taxon>
        <taxon>Aspergillaceae</taxon>
        <taxon>Aspergillus</taxon>
        <taxon>Aspergillus subgen. Cremei</taxon>
    </lineage>
</organism>
<protein>
    <submittedName>
        <fullName evidence="2">Uncharacterized protein</fullName>
    </submittedName>
</protein>
<evidence type="ECO:0000256" key="1">
    <source>
        <dbReference type="SAM" id="MobiDB-lite"/>
    </source>
</evidence>
<dbReference type="STRING" id="1073089.A0A1L9RHX2"/>
<proteinExistence type="predicted"/>
<evidence type="ECO:0000313" key="2">
    <source>
        <dbReference type="EMBL" id="OJJ34525.1"/>
    </source>
</evidence>
<gene>
    <name evidence="2" type="ORF">ASPWEDRAFT_42527</name>
</gene>
<accession>A0A1L9RHX2</accession>
<feature type="compositionally biased region" description="Polar residues" evidence="1">
    <location>
        <begin position="287"/>
        <end position="297"/>
    </location>
</feature>
<feature type="compositionally biased region" description="Polar residues" evidence="1">
    <location>
        <begin position="47"/>
        <end position="62"/>
    </location>
</feature>
<dbReference type="Proteomes" id="UP000184383">
    <property type="component" value="Unassembled WGS sequence"/>
</dbReference>
<dbReference type="EMBL" id="KV878213">
    <property type="protein sequence ID" value="OJJ34525.1"/>
    <property type="molecule type" value="Genomic_DNA"/>
</dbReference>
<feature type="compositionally biased region" description="Polar residues" evidence="1">
    <location>
        <begin position="180"/>
        <end position="205"/>
    </location>
</feature>
<name>A0A1L9RHX2_ASPWE</name>
<dbReference type="GeneID" id="63751646"/>
<evidence type="ECO:0000313" key="3">
    <source>
        <dbReference type="Proteomes" id="UP000184383"/>
    </source>
</evidence>
<feature type="compositionally biased region" description="Polar residues" evidence="1">
    <location>
        <begin position="18"/>
        <end position="38"/>
    </location>
</feature>
<reference evidence="3" key="1">
    <citation type="journal article" date="2017" name="Genome Biol.">
        <title>Comparative genomics reveals high biological diversity and specific adaptations in the industrially and medically important fungal genus Aspergillus.</title>
        <authorList>
            <person name="de Vries R.P."/>
            <person name="Riley R."/>
            <person name="Wiebenga A."/>
            <person name="Aguilar-Osorio G."/>
            <person name="Amillis S."/>
            <person name="Uchima C.A."/>
            <person name="Anderluh G."/>
            <person name="Asadollahi M."/>
            <person name="Askin M."/>
            <person name="Barry K."/>
            <person name="Battaglia E."/>
            <person name="Bayram O."/>
            <person name="Benocci T."/>
            <person name="Braus-Stromeyer S.A."/>
            <person name="Caldana C."/>
            <person name="Canovas D."/>
            <person name="Cerqueira G.C."/>
            <person name="Chen F."/>
            <person name="Chen W."/>
            <person name="Choi C."/>
            <person name="Clum A."/>
            <person name="Dos Santos R.A."/>
            <person name="Damasio A.R."/>
            <person name="Diallinas G."/>
            <person name="Emri T."/>
            <person name="Fekete E."/>
            <person name="Flipphi M."/>
            <person name="Freyberg S."/>
            <person name="Gallo A."/>
            <person name="Gournas C."/>
            <person name="Habgood R."/>
            <person name="Hainaut M."/>
            <person name="Harispe M.L."/>
            <person name="Henrissat B."/>
            <person name="Hilden K.S."/>
            <person name="Hope R."/>
            <person name="Hossain A."/>
            <person name="Karabika E."/>
            <person name="Karaffa L."/>
            <person name="Karanyi Z."/>
            <person name="Krasevec N."/>
            <person name="Kuo A."/>
            <person name="Kusch H."/>
            <person name="LaButti K."/>
            <person name="Lagendijk E.L."/>
            <person name="Lapidus A."/>
            <person name="Levasseur A."/>
            <person name="Lindquist E."/>
            <person name="Lipzen A."/>
            <person name="Logrieco A.F."/>
            <person name="MacCabe A."/>
            <person name="Maekelae M.R."/>
            <person name="Malavazi I."/>
            <person name="Melin P."/>
            <person name="Meyer V."/>
            <person name="Mielnichuk N."/>
            <person name="Miskei M."/>
            <person name="Molnar A.P."/>
            <person name="Mule G."/>
            <person name="Ngan C.Y."/>
            <person name="Orejas M."/>
            <person name="Orosz E."/>
            <person name="Ouedraogo J.P."/>
            <person name="Overkamp K.M."/>
            <person name="Park H.-S."/>
            <person name="Perrone G."/>
            <person name="Piumi F."/>
            <person name="Punt P.J."/>
            <person name="Ram A.F."/>
            <person name="Ramon A."/>
            <person name="Rauscher S."/>
            <person name="Record E."/>
            <person name="Riano-Pachon D.M."/>
            <person name="Robert V."/>
            <person name="Roehrig J."/>
            <person name="Ruller R."/>
            <person name="Salamov A."/>
            <person name="Salih N.S."/>
            <person name="Samson R.A."/>
            <person name="Sandor E."/>
            <person name="Sanguinetti M."/>
            <person name="Schuetze T."/>
            <person name="Sepcic K."/>
            <person name="Shelest E."/>
            <person name="Sherlock G."/>
            <person name="Sophianopoulou V."/>
            <person name="Squina F.M."/>
            <person name="Sun H."/>
            <person name="Susca A."/>
            <person name="Todd R.B."/>
            <person name="Tsang A."/>
            <person name="Unkles S.E."/>
            <person name="van de Wiele N."/>
            <person name="van Rossen-Uffink D."/>
            <person name="Oliveira J.V."/>
            <person name="Vesth T.C."/>
            <person name="Visser J."/>
            <person name="Yu J.-H."/>
            <person name="Zhou M."/>
            <person name="Andersen M.R."/>
            <person name="Archer D.B."/>
            <person name="Baker S.E."/>
            <person name="Benoit I."/>
            <person name="Brakhage A.A."/>
            <person name="Braus G.H."/>
            <person name="Fischer R."/>
            <person name="Frisvad J.C."/>
            <person name="Goldman G.H."/>
            <person name="Houbraken J."/>
            <person name="Oakley B."/>
            <person name="Pocsi I."/>
            <person name="Scazzocchio C."/>
            <person name="Seiboth B."/>
            <person name="vanKuyk P.A."/>
            <person name="Wortman J."/>
            <person name="Dyer P.S."/>
            <person name="Grigoriev I.V."/>
        </authorList>
    </citation>
    <scope>NUCLEOTIDE SEQUENCE [LARGE SCALE GENOMIC DNA]</scope>
    <source>
        <strain evidence="3">DTO 134E9</strain>
    </source>
</reference>